<keyword evidence="3" id="KW-1185">Reference proteome</keyword>
<gene>
    <name evidence="2" type="ORF">BDW02DRAFT_573410</name>
</gene>
<feature type="chain" id="PRO_5025328060" evidence="1">
    <location>
        <begin position="17"/>
        <end position="68"/>
    </location>
</feature>
<evidence type="ECO:0000256" key="1">
    <source>
        <dbReference type="SAM" id="SignalP"/>
    </source>
</evidence>
<dbReference type="Proteomes" id="UP000800040">
    <property type="component" value="Unassembled WGS sequence"/>
</dbReference>
<evidence type="ECO:0000313" key="2">
    <source>
        <dbReference type="EMBL" id="KAF1830036.1"/>
    </source>
</evidence>
<name>A0A6A5K1S9_9PLEO</name>
<feature type="signal peptide" evidence="1">
    <location>
        <begin position="1"/>
        <end position="16"/>
    </location>
</feature>
<dbReference type="EMBL" id="ML975413">
    <property type="protein sequence ID" value="KAF1830036.1"/>
    <property type="molecule type" value="Genomic_DNA"/>
</dbReference>
<proteinExistence type="predicted"/>
<evidence type="ECO:0000313" key="3">
    <source>
        <dbReference type="Proteomes" id="UP000800040"/>
    </source>
</evidence>
<accession>A0A6A5K1S9</accession>
<protein>
    <submittedName>
        <fullName evidence="2">Uncharacterized protein</fullName>
    </submittedName>
</protein>
<reference evidence="2" key="1">
    <citation type="submission" date="2020-01" db="EMBL/GenBank/DDBJ databases">
        <authorList>
            <consortium name="DOE Joint Genome Institute"/>
            <person name="Haridas S."/>
            <person name="Albert R."/>
            <person name="Binder M."/>
            <person name="Bloem J."/>
            <person name="Labutti K."/>
            <person name="Salamov A."/>
            <person name="Andreopoulos B."/>
            <person name="Baker S.E."/>
            <person name="Barry K."/>
            <person name="Bills G."/>
            <person name="Bluhm B.H."/>
            <person name="Cannon C."/>
            <person name="Castanera R."/>
            <person name="Culley D.E."/>
            <person name="Daum C."/>
            <person name="Ezra D."/>
            <person name="Gonzalez J.B."/>
            <person name="Henrissat B."/>
            <person name="Kuo A."/>
            <person name="Liang C."/>
            <person name="Lipzen A."/>
            <person name="Lutzoni F."/>
            <person name="Magnuson J."/>
            <person name="Mondo S."/>
            <person name="Nolan M."/>
            <person name="Ohm R."/>
            <person name="Pangilinan J."/>
            <person name="Park H.-J."/>
            <person name="Ramirez L."/>
            <person name="Alfaro M."/>
            <person name="Sun H."/>
            <person name="Tritt A."/>
            <person name="Yoshinaga Y."/>
            <person name="Zwiers L.-H."/>
            <person name="Turgeon B.G."/>
            <person name="Goodwin S.B."/>
            <person name="Spatafora J.W."/>
            <person name="Crous P.W."/>
            <person name="Grigoriev I.V."/>
        </authorList>
    </citation>
    <scope>NUCLEOTIDE SEQUENCE</scope>
    <source>
        <strain evidence="2">P77</strain>
    </source>
</reference>
<organism evidence="2 3">
    <name type="scientific">Decorospora gaudefroyi</name>
    <dbReference type="NCBI Taxonomy" id="184978"/>
    <lineage>
        <taxon>Eukaryota</taxon>
        <taxon>Fungi</taxon>
        <taxon>Dikarya</taxon>
        <taxon>Ascomycota</taxon>
        <taxon>Pezizomycotina</taxon>
        <taxon>Dothideomycetes</taxon>
        <taxon>Pleosporomycetidae</taxon>
        <taxon>Pleosporales</taxon>
        <taxon>Pleosporineae</taxon>
        <taxon>Pleosporaceae</taxon>
        <taxon>Decorospora</taxon>
    </lineage>
</organism>
<sequence>MAVIVVVIVWFFFSSGPEMSVTGLGRKSVFRPVKYGVGFFESFGVRNLGGRIADGVCVLPIADGLASF</sequence>
<dbReference type="AlphaFoldDB" id="A0A6A5K1S9"/>
<keyword evidence="1" id="KW-0732">Signal</keyword>